<dbReference type="PROSITE" id="PS00392">
    <property type="entry name" value="DDC_GAD_HDC_YDC"/>
    <property type="match status" value="1"/>
</dbReference>
<gene>
    <name evidence="8" type="ORF">FM125_05970</name>
</gene>
<dbReference type="GO" id="GO:0030170">
    <property type="term" value="F:pyridoxal phosphate binding"/>
    <property type="evidence" value="ECO:0007669"/>
    <property type="project" value="InterPro"/>
</dbReference>
<sequence length="477" mass="51826">MTPEEFRTHGHALIDWIADYRAALHERPVMSPLRPGEVAAQLPAAAPETGEDPATVLADLDRVILPGLSLWQHPEFFHFFPANAELSSVLGDIASTGLGVLGLSWESSPALSEVEIRTMDWMRRLLGLSGAWRGVVQDSASGCALTAMIEARERASGFAMHAGGTDQGRDRMVVYCAAQAHSSVPKAMLLAGFGRQNVREVPVDADYAMDAQALRAIVAEDRAAGLRPAAVVATCGTTATTALDPLAEIGRIAQDEDLWFHVDAAMAGSAMLLPECRWMWEGVELADSLVVNAHKWLGVAFDCSLFFVKDPVFLEKVMATHPSYLQSSHDEDVVNLRDWGVPLGRRFRALKLWFMLRMEGAEALRARLRRDLDNAAWLAAQVDAAEGWERVAPTPLQTVCVRHVPAGLDPADPADTEAIDAHTRAWAQAVNASGKAAVSLATLEGRWMVRLSVGALGGTEREHVERLWKVLGEAVAR</sequence>
<dbReference type="Gene3D" id="3.40.640.10">
    <property type="entry name" value="Type I PLP-dependent aspartate aminotransferase-like (Major domain)"/>
    <property type="match status" value="1"/>
</dbReference>
<accession>A0A1R4J257</accession>
<dbReference type="Gene3D" id="3.90.1150.10">
    <property type="entry name" value="Aspartate Aminotransferase, domain 1"/>
    <property type="match status" value="1"/>
</dbReference>
<keyword evidence="5 7" id="KW-0456">Lyase</keyword>
<dbReference type="InterPro" id="IPR010977">
    <property type="entry name" value="Aromatic_deC"/>
</dbReference>
<dbReference type="PANTHER" id="PTHR11999">
    <property type="entry name" value="GROUP II PYRIDOXAL-5-PHOSPHATE DECARBOXYLASE"/>
    <property type="match status" value="1"/>
</dbReference>
<dbReference type="PRINTS" id="PR00800">
    <property type="entry name" value="YHDCRBOXLASE"/>
</dbReference>
<dbReference type="InterPro" id="IPR015424">
    <property type="entry name" value="PyrdxlP-dep_Trfase"/>
</dbReference>
<dbReference type="Gene3D" id="1.20.1340.10">
    <property type="entry name" value="dopa decarboxylase, N-terminal domain"/>
    <property type="match status" value="1"/>
</dbReference>
<dbReference type="SUPFAM" id="SSF53383">
    <property type="entry name" value="PLP-dependent transferases"/>
    <property type="match status" value="1"/>
</dbReference>
<keyword evidence="3" id="KW-0210">Decarboxylase</keyword>
<dbReference type="InterPro" id="IPR002129">
    <property type="entry name" value="PyrdxlP-dep_de-COase"/>
</dbReference>
<comment type="similarity">
    <text evidence="2 7">Belongs to the group II decarboxylase family.</text>
</comment>
<dbReference type="AlphaFoldDB" id="A0A1R4J257"/>
<dbReference type="InterPro" id="IPR015422">
    <property type="entry name" value="PyrdxlP-dep_Trfase_small"/>
</dbReference>
<feature type="modified residue" description="N6-(pyridoxal phosphate)lysine" evidence="6">
    <location>
        <position position="295"/>
    </location>
</feature>
<protein>
    <submittedName>
        <fullName evidence="8">Aromatic-L-amino-acid decarboxylase</fullName>
        <ecNumber evidence="8">4.1.1.28</ecNumber>
    </submittedName>
</protein>
<proteinExistence type="inferred from homology"/>
<dbReference type="RefSeq" id="WP_087133962.1">
    <property type="nucleotide sequence ID" value="NZ_FUKP01000040.1"/>
</dbReference>
<evidence type="ECO:0000256" key="3">
    <source>
        <dbReference type="ARBA" id="ARBA00022793"/>
    </source>
</evidence>
<dbReference type="GO" id="GO:0005737">
    <property type="term" value="C:cytoplasm"/>
    <property type="evidence" value="ECO:0007669"/>
    <property type="project" value="TreeGrafter"/>
</dbReference>
<name>A0A1R4J257_9MICC</name>
<evidence type="ECO:0000256" key="2">
    <source>
        <dbReference type="ARBA" id="ARBA00009533"/>
    </source>
</evidence>
<evidence type="ECO:0000313" key="8">
    <source>
        <dbReference type="EMBL" id="SJN26098.1"/>
    </source>
</evidence>
<dbReference type="Pfam" id="PF00282">
    <property type="entry name" value="Pyridoxal_deC"/>
    <property type="match status" value="1"/>
</dbReference>
<comment type="cofactor">
    <cofactor evidence="1 6 7">
        <name>pyridoxal 5'-phosphate</name>
        <dbReference type="ChEBI" id="CHEBI:597326"/>
    </cofactor>
</comment>
<evidence type="ECO:0000256" key="4">
    <source>
        <dbReference type="ARBA" id="ARBA00022898"/>
    </source>
</evidence>
<dbReference type="EMBL" id="FUKP01000040">
    <property type="protein sequence ID" value="SJN26098.1"/>
    <property type="molecule type" value="Genomic_DNA"/>
</dbReference>
<evidence type="ECO:0000313" key="9">
    <source>
        <dbReference type="Proteomes" id="UP000196230"/>
    </source>
</evidence>
<dbReference type="EC" id="4.1.1.28" evidence="8"/>
<dbReference type="PANTHER" id="PTHR11999:SF70">
    <property type="entry name" value="MIP05841P"/>
    <property type="match status" value="1"/>
</dbReference>
<keyword evidence="4 6" id="KW-0663">Pyridoxal phosphate</keyword>
<dbReference type="InterPro" id="IPR015421">
    <property type="entry name" value="PyrdxlP-dep_Trfase_major"/>
</dbReference>
<evidence type="ECO:0000256" key="5">
    <source>
        <dbReference type="ARBA" id="ARBA00023239"/>
    </source>
</evidence>
<evidence type="ECO:0000256" key="1">
    <source>
        <dbReference type="ARBA" id="ARBA00001933"/>
    </source>
</evidence>
<organism evidence="8 9">
    <name type="scientific">Micrococcus lylae</name>
    <dbReference type="NCBI Taxonomy" id="1273"/>
    <lineage>
        <taxon>Bacteria</taxon>
        <taxon>Bacillati</taxon>
        <taxon>Actinomycetota</taxon>
        <taxon>Actinomycetes</taxon>
        <taxon>Micrococcales</taxon>
        <taxon>Micrococcaceae</taxon>
        <taxon>Micrococcus</taxon>
    </lineage>
</organism>
<evidence type="ECO:0000256" key="7">
    <source>
        <dbReference type="RuleBase" id="RU000382"/>
    </source>
</evidence>
<dbReference type="GO" id="GO:0004058">
    <property type="term" value="F:aromatic-L-amino-acid decarboxylase activity"/>
    <property type="evidence" value="ECO:0007669"/>
    <property type="project" value="UniProtKB-EC"/>
</dbReference>
<dbReference type="InterPro" id="IPR021115">
    <property type="entry name" value="Pyridoxal-P_BS"/>
</dbReference>
<reference evidence="8 9" key="1">
    <citation type="submission" date="2017-02" db="EMBL/GenBank/DDBJ databases">
        <authorList>
            <person name="Peterson S.W."/>
        </authorList>
    </citation>
    <scope>NUCLEOTIDE SEQUENCE [LARGE SCALE GENOMIC DNA]</scope>
    <source>
        <strain evidence="8 9">2B3F</strain>
    </source>
</reference>
<evidence type="ECO:0000256" key="6">
    <source>
        <dbReference type="PIRSR" id="PIRSR602129-50"/>
    </source>
</evidence>
<dbReference type="GO" id="GO:0019752">
    <property type="term" value="P:carboxylic acid metabolic process"/>
    <property type="evidence" value="ECO:0007669"/>
    <property type="project" value="InterPro"/>
</dbReference>
<dbReference type="Proteomes" id="UP000196230">
    <property type="component" value="Unassembled WGS sequence"/>
</dbReference>
<dbReference type="GO" id="GO:0006520">
    <property type="term" value="P:amino acid metabolic process"/>
    <property type="evidence" value="ECO:0007669"/>
    <property type="project" value="InterPro"/>
</dbReference>